<evidence type="ECO:0000259" key="11">
    <source>
        <dbReference type="Pfam" id="PF00122"/>
    </source>
</evidence>
<evidence type="ECO:0000256" key="5">
    <source>
        <dbReference type="ARBA" id="ARBA00022967"/>
    </source>
</evidence>
<keyword evidence="13" id="KW-1185">Reference proteome</keyword>
<keyword evidence="6 10" id="KW-1133">Transmembrane helix</keyword>
<keyword evidence="10" id="KW-0479">Metal-binding</keyword>
<dbReference type="InterPro" id="IPR023299">
    <property type="entry name" value="ATPase_P-typ_cyto_dom_N"/>
</dbReference>
<dbReference type="Gene3D" id="3.40.1110.10">
    <property type="entry name" value="Calcium-transporting ATPase, cytoplasmic domain N"/>
    <property type="match status" value="1"/>
</dbReference>
<evidence type="ECO:0000256" key="6">
    <source>
        <dbReference type="ARBA" id="ARBA00022989"/>
    </source>
</evidence>
<dbReference type="InterPro" id="IPR001757">
    <property type="entry name" value="P_typ_ATPase"/>
</dbReference>
<dbReference type="SUPFAM" id="SSF81653">
    <property type="entry name" value="Calcium ATPase, transduction domain A"/>
    <property type="match status" value="1"/>
</dbReference>
<dbReference type="InterPro" id="IPR023214">
    <property type="entry name" value="HAD_sf"/>
</dbReference>
<keyword evidence="10" id="KW-1003">Cell membrane</keyword>
<dbReference type="PANTHER" id="PTHR48085:SF5">
    <property type="entry name" value="CADMIUM_ZINC-TRANSPORTING ATPASE HMA4-RELATED"/>
    <property type="match status" value="1"/>
</dbReference>
<keyword evidence="7 10" id="KW-0472">Membrane</keyword>
<dbReference type="Proteomes" id="UP001652442">
    <property type="component" value="Unassembled WGS sequence"/>
</dbReference>
<dbReference type="CDD" id="cd07550">
    <property type="entry name" value="P-type_ATPase_HM"/>
    <property type="match status" value="1"/>
</dbReference>
<dbReference type="NCBIfam" id="TIGR01525">
    <property type="entry name" value="ATPase-IB_hvy"/>
    <property type="match status" value="1"/>
</dbReference>
<comment type="catalytic activity">
    <reaction evidence="9">
        <text>Cd(2+)(in) + ATP + H2O = Cd(2+)(out) + ADP + phosphate + H(+)</text>
        <dbReference type="Rhea" id="RHEA:12132"/>
        <dbReference type="ChEBI" id="CHEBI:15377"/>
        <dbReference type="ChEBI" id="CHEBI:15378"/>
        <dbReference type="ChEBI" id="CHEBI:30616"/>
        <dbReference type="ChEBI" id="CHEBI:43474"/>
        <dbReference type="ChEBI" id="CHEBI:48775"/>
        <dbReference type="ChEBI" id="CHEBI:456216"/>
        <dbReference type="EC" id="7.2.2.21"/>
    </reaction>
</comment>
<comment type="caution">
    <text evidence="12">The sequence shown here is derived from an EMBL/GenBank/DDBJ whole genome shotgun (WGS) entry which is preliminary data.</text>
</comment>
<feature type="transmembrane region" description="Helical" evidence="10">
    <location>
        <begin position="648"/>
        <end position="668"/>
    </location>
</feature>
<dbReference type="PRINTS" id="PR00119">
    <property type="entry name" value="CATATPASE"/>
</dbReference>
<dbReference type="RefSeq" id="WP_158423966.1">
    <property type="nucleotide sequence ID" value="NZ_JAOQJQ010000001.1"/>
</dbReference>
<comment type="caution">
    <text evidence="10">Lacks conserved residue(s) required for the propagation of feature annotation.</text>
</comment>
<keyword evidence="5" id="KW-1278">Translocase</keyword>
<evidence type="ECO:0000313" key="13">
    <source>
        <dbReference type="Proteomes" id="UP001652442"/>
    </source>
</evidence>
<organism evidence="12 13">
    <name type="scientific">Brotonthovivens ammoniilytica</name>
    <dbReference type="NCBI Taxonomy" id="2981725"/>
    <lineage>
        <taxon>Bacteria</taxon>
        <taxon>Bacillati</taxon>
        <taxon>Bacillota</taxon>
        <taxon>Clostridia</taxon>
        <taxon>Lachnospirales</taxon>
        <taxon>Lachnospiraceae</taxon>
        <taxon>Brotonthovivens</taxon>
    </lineage>
</organism>
<dbReference type="SFLD" id="SFLDF00027">
    <property type="entry name" value="p-type_atpase"/>
    <property type="match status" value="1"/>
</dbReference>
<dbReference type="SFLD" id="SFLDS00003">
    <property type="entry name" value="Haloacid_Dehalogenase"/>
    <property type="match status" value="1"/>
</dbReference>
<dbReference type="InterPro" id="IPR036412">
    <property type="entry name" value="HAD-like_sf"/>
</dbReference>
<dbReference type="SUPFAM" id="SSF56784">
    <property type="entry name" value="HAD-like"/>
    <property type="match status" value="1"/>
</dbReference>
<dbReference type="NCBIfam" id="TIGR01494">
    <property type="entry name" value="ATPase_P-type"/>
    <property type="match status" value="1"/>
</dbReference>
<reference evidence="12 13" key="1">
    <citation type="journal article" date="2021" name="ISME Commun">
        <title>Automated analysis of genomic sequences facilitates high-throughput and comprehensive description of bacteria.</title>
        <authorList>
            <person name="Hitch T.C.A."/>
        </authorList>
    </citation>
    <scope>NUCLEOTIDE SEQUENCE [LARGE SCALE GENOMIC DNA]</scope>
    <source>
        <strain evidence="12 13">Sanger_109</strain>
    </source>
</reference>
<dbReference type="Gene3D" id="2.70.150.10">
    <property type="entry name" value="Calcium-transporting ATPase, cytoplasmic transduction domain A"/>
    <property type="match status" value="1"/>
</dbReference>
<sequence length="703" mass="77551">MKYEIVYDAWGRLRLRCGQYAFSKKQGYGIESLLSSEKGVTEVQTNCVNGGILVQYEEGNRERILDIISGLKRGELAEAEPSSETQLREIDQQFKKSLVKMIVRRYVIRPLLPAPVRLLTTVVKALGYWRRAAVSLMQGRLDVDVLDGASIAAAFIQRDQKTAGSIMFLLSVSDLLEDYTHRRMRSALTQSLAVNVDSVWLCNEDETEVSCPIEKVAVGDRIRVRSGSVIPLDGTVTEGEAMVNESSMTGEPLAVQRRPGSSVYAGTVVEEGSIVISVTALASDTRINKIIDLIDQSEMMKAGVQCRAESLADSIVPFSFLGAGLVFGFTRNLTKALSVLMVDYSCAIKLCTPISVISAMREASNKKMVVKGGKYLEAFAKANTIVFDKTGTLTAACPRVSKVYAFEPYSRNEVLKIAACIEEHFPHSMAKAVVRQAQKENLRHEEEHSEVEYVVAHGVVTTMKGRRALIGSRHFIVEDEQIQITEEQQRLIDLEFNGCSLLYLAIGDELAGIIGIDDPPREDAPQVIQKLKKCGFKNLIMMTGDSESAAREVSRKVGITQWYSQVLPEDKSAMIERLKAEGHTVIMVGDGVNDSPALAAADVSVAVKDGSDIAREVADITFLTSDLEHLVVMRELSEKLFLRIERNYRFILTFNTGLLLFGLLGILAPSATALFHNVSTMGISALSMRPFLESNKDKKKLTE</sequence>
<evidence type="ECO:0000256" key="3">
    <source>
        <dbReference type="ARBA" id="ARBA00022539"/>
    </source>
</evidence>
<dbReference type="PROSITE" id="PS00154">
    <property type="entry name" value="ATPASE_E1_E2"/>
    <property type="match status" value="1"/>
</dbReference>
<evidence type="ECO:0000256" key="8">
    <source>
        <dbReference type="ARBA" id="ARBA00039103"/>
    </source>
</evidence>
<evidence type="ECO:0000256" key="4">
    <source>
        <dbReference type="ARBA" id="ARBA00022692"/>
    </source>
</evidence>
<dbReference type="InterPro" id="IPR018303">
    <property type="entry name" value="ATPase_P-typ_P_site"/>
</dbReference>
<comment type="similarity">
    <text evidence="2 10">Belongs to the cation transport ATPase (P-type) (TC 3.A.3) family. Type IB subfamily.</text>
</comment>
<proteinExistence type="inferred from homology"/>
<accession>A0ABT2TG50</accession>
<dbReference type="Pfam" id="PF00122">
    <property type="entry name" value="E1-E2_ATPase"/>
    <property type="match status" value="1"/>
</dbReference>
<dbReference type="InterPro" id="IPR027256">
    <property type="entry name" value="P-typ_ATPase_IB"/>
</dbReference>
<dbReference type="Gene3D" id="3.40.50.1000">
    <property type="entry name" value="HAD superfamily/HAD-like"/>
    <property type="match status" value="1"/>
</dbReference>
<dbReference type="EMBL" id="JAOQJQ010000001">
    <property type="protein sequence ID" value="MCU6761121.1"/>
    <property type="molecule type" value="Genomic_DNA"/>
</dbReference>
<keyword evidence="4 10" id="KW-0812">Transmembrane</keyword>
<protein>
    <recommendedName>
        <fullName evidence="8">Cd(2+)-exporting ATPase</fullName>
        <ecNumber evidence="8">7.2.2.21</ecNumber>
    </recommendedName>
</protein>
<keyword evidence="3" id="KW-0104">Cadmium</keyword>
<dbReference type="PANTHER" id="PTHR48085">
    <property type="entry name" value="CADMIUM/ZINC-TRANSPORTING ATPASE HMA2-RELATED"/>
    <property type="match status" value="1"/>
</dbReference>
<dbReference type="InterPro" id="IPR044492">
    <property type="entry name" value="P_typ_ATPase_HD_dom"/>
</dbReference>
<gene>
    <name evidence="12" type="ORF">OCV88_02065</name>
</gene>
<evidence type="ECO:0000256" key="7">
    <source>
        <dbReference type="ARBA" id="ARBA00023136"/>
    </source>
</evidence>
<dbReference type="InterPro" id="IPR051014">
    <property type="entry name" value="Cation_Transport_ATPase_IB"/>
</dbReference>
<evidence type="ECO:0000256" key="10">
    <source>
        <dbReference type="RuleBase" id="RU362081"/>
    </source>
</evidence>
<comment type="subcellular location">
    <subcellularLocation>
        <location evidence="10">Cell membrane</location>
    </subcellularLocation>
    <subcellularLocation>
        <location evidence="1">Membrane</location>
        <topology evidence="1">Multi-pass membrane protein</topology>
    </subcellularLocation>
</comment>
<feature type="domain" description="P-type ATPase A" evidence="11">
    <location>
        <begin position="198"/>
        <end position="294"/>
    </location>
</feature>
<dbReference type="InterPro" id="IPR008250">
    <property type="entry name" value="ATPase_P-typ_transduc_dom_A_sf"/>
</dbReference>
<evidence type="ECO:0000256" key="2">
    <source>
        <dbReference type="ARBA" id="ARBA00006024"/>
    </source>
</evidence>
<keyword evidence="10" id="KW-0067">ATP-binding</keyword>
<evidence type="ECO:0000313" key="12">
    <source>
        <dbReference type="EMBL" id="MCU6761121.1"/>
    </source>
</evidence>
<dbReference type="InterPro" id="IPR059000">
    <property type="entry name" value="ATPase_P-type_domA"/>
</dbReference>
<dbReference type="Pfam" id="PF00702">
    <property type="entry name" value="Hydrolase"/>
    <property type="match status" value="1"/>
</dbReference>
<name>A0ABT2TG50_9FIRM</name>
<evidence type="ECO:0000256" key="9">
    <source>
        <dbReference type="ARBA" id="ARBA00049338"/>
    </source>
</evidence>
<evidence type="ECO:0000256" key="1">
    <source>
        <dbReference type="ARBA" id="ARBA00004141"/>
    </source>
</evidence>
<dbReference type="EC" id="7.2.2.21" evidence="8"/>
<dbReference type="SFLD" id="SFLDG00002">
    <property type="entry name" value="C1.7:_P-type_atpase_like"/>
    <property type="match status" value="1"/>
</dbReference>
<keyword evidence="10" id="KW-0547">Nucleotide-binding</keyword>